<dbReference type="GO" id="GO:0015276">
    <property type="term" value="F:ligand-gated monoatomic ion channel activity"/>
    <property type="evidence" value="ECO:0007669"/>
    <property type="project" value="InterPro"/>
</dbReference>
<keyword evidence="3" id="KW-0813">Transport</keyword>
<accession>A0A1E5WF85</accession>
<dbReference type="SUPFAM" id="SSF53822">
    <property type="entry name" value="Periplasmic binding protein-like I"/>
    <property type="match status" value="1"/>
</dbReference>
<keyword evidence="5" id="KW-1133">Transmembrane helix</keyword>
<evidence type="ECO:0000313" key="15">
    <source>
        <dbReference type="Proteomes" id="UP000095767"/>
    </source>
</evidence>
<protein>
    <submittedName>
        <fullName evidence="14">Glutamate receptor 2.2</fullName>
    </submittedName>
</protein>
<dbReference type="InterPro" id="IPR001320">
    <property type="entry name" value="Iontro_rcpt_C"/>
</dbReference>
<organism evidence="14 15">
    <name type="scientific">Dichanthelium oligosanthes</name>
    <dbReference type="NCBI Taxonomy" id="888268"/>
    <lineage>
        <taxon>Eukaryota</taxon>
        <taxon>Viridiplantae</taxon>
        <taxon>Streptophyta</taxon>
        <taxon>Embryophyta</taxon>
        <taxon>Tracheophyta</taxon>
        <taxon>Spermatophyta</taxon>
        <taxon>Magnoliopsida</taxon>
        <taxon>Liliopsida</taxon>
        <taxon>Poales</taxon>
        <taxon>Poaceae</taxon>
        <taxon>PACMAD clade</taxon>
        <taxon>Panicoideae</taxon>
        <taxon>Panicodae</taxon>
        <taxon>Paniceae</taxon>
        <taxon>Dichantheliinae</taxon>
        <taxon>Dichanthelium</taxon>
    </lineage>
</organism>
<dbReference type="SMART" id="SM00079">
    <property type="entry name" value="PBPe"/>
    <property type="match status" value="1"/>
</dbReference>
<comment type="caution">
    <text evidence="14">The sequence shown here is derived from an EMBL/GenBank/DDBJ whole genome shotgun (WGS) entry which is preliminary data.</text>
</comment>
<proteinExistence type="predicted"/>
<dbReference type="FunFam" id="3.40.190.10:FF:000217">
    <property type="entry name" value="Glutamate receptor"/>
    <property type="match status" value="1"/>
</dbReference>
<evidence type="ECO:0000256" key="10">
    <source>
        <dbReference type="ARBA" id="ARBA00023286"/>
    </source>
</evidence>
<feature type="domain" description="Ionotropic glutamate receptor C-terminal" evidence="13">
    <location>
        <begin position="226"/>
        <end position="401"/>
    </location>
</feature>
<evidence type="ECO:0000256" key="8">
    <source>
        <dbReference type="ARBA" id="ARBA00023170"/>
    </source>
</evidence>
<evidence type="ECO:0000256" key="12">
    <source>
        <dbReference type="ARBA" id="ARBA00049638"/>
    </source>
</evidence>
<evidence type="ECO:0000256" key="6">
    <source>
        <dbReference type="ARBA" id="ARBA00023065"/>
    </source>
</evidence>
<dbReference type="Pfam" id="PF01094">
    <property type="entry name" value="ANF_receptor"/>
    <property type="match status" value="1"/>
</dbReference>
<keyword evidence="8 14" id="KW-0675">Receptor</keyword>
<evidence type="ECO:0000313" key="14">
    <source>
        <dbReference type="EMBL" id="OEL36079.1"/>
    </source>
</evidence>
<evidence type="ECO:0000256" key="1">
    <source>
        <dbReference type="ARBA" id="ARBA00004141"/>
    </source>
</evidence>
<dbReference type="AlphaFoldDB" id="A0A1E5WF85"/>
<evidence type="ECO:0000256" key="2">
    <source>
        <dbReference type="ARBA" id="ARBA00011095"/>
    </source>
</evidence>
<keyword evidence="9" id="KW-0325">Glycoprotein</keyword>
<keyword evidence="11" id="KW-0407">Ion channel</keyword>
<evidence type="ECO:0000256" key="11">
    <source>
        <dbReference type="ARBA" id="ARBA00023303"/>
    </source>
</evidence>
<gene>
    <name evidence="14" type="ORF">BAE44_0002901</name>
</gene>
<dbReference type="FunFam" id="3.40.50.2300:FF:000195">
    <property type="entry name" value="Glutamate receptor"/>
    <property type="match status" value="1"/>
</dbReference>
<dbReference type="PANTHER" id="PTHR34836:SF1">
    <property type="entry name" value="OS09G0428600 PROTEIN"/>
    <property type="match status" value="1"/>
</dbReference>
<dbReference type="STRING" id="888268.A0A1E5WF85"/>
<dbReference type="Gene3D" id="3.40.50.2300">
    <property type="match status" value="2"/>
</dbReference>
<keyword evidence="10" id="KW-1071">Ligand-gated ion channel</keyword>
<evidence type="ECO:0000259" key="13">
    <source>
        <dbReference type="SMART" id="SM00079"/>
    </source>
</evidence>
<dbReference type="InterPro" id="IPR015683">
    <property type="entry name" value="Ionotropic_Glu_rcpt"/>
</dbReference>
<evidence type="ECO:0000256" key="7">
    <source>
        <dbReference type="ARBA" id="ARBA00023136"/>
    </source>
</evidence>
<dbReference type="Proteomes" id="UP000095767">
    <property type="component" value="Unassembled WGS sequence"/>
</dbReference>
<dbReference type="InterPro" id="IPR001828">
    <property type="entry name" value="ANF_lig-bd_rcpt"/>
</dbReference>
<evidence type="ECO:0000256" key="4">
    <source>
        <dbReference type="ARBA" id="ARBA00022692"/>
    </source>
</evidence>
<name>A0A1E5WF85_9POAL</name>
<dbReference type="Gene3D" id="3.40.190.10">
    <property type="entry name" value="Periplasmic binding protein-like II"/>
    <property type="match status" value="1"/>
</dbReference>
<evidence type="ECO:0000256" key="3">
    <source>
        <dbReference type="ARBA" id="ARBA00022448"/>
    </source>
</evidence>
<dbReference type="EMBL" id="LWDX02010223">
    <property type="protein sequence ID" value="OEL36079.1"/>
    <property type="molecule type" value="Genomic_DNA"/>
</dbReference>
<dbReference type="OrthoDB" id="5984008at2759"/>
<keyword evidence="4" id="KW-0812">Transmembrane</keyword>
<comment type="subunit">
    <text evidence="2">May form heteromers.</text>
</comment>
<reference evidence="14 15" key="1">
    <citation type="submission" date="2016-09" db="EMBL/GenBank/DDBJ databases">
        <title>The draft genome of Dichanthelium oligosanthes: A C3 panicoid grass species.</title>
        <authorList>
            <person name="Studer A.J."/>
            <person name="Schnable J.C."/>
            <person name="Brutnell T.P."/>
        </authorList>
    </citation>
    <scope>NUCLEOTIDE SEQUENCE [LARGE SCALE GENOMIC DNA]</scope>
    <source>
        <strain evidence="15">cv. Kellogg 1175</strain>
        <tissue evidence="14">Leaf</tissue>
    </source>
</reference>
<evidence type="ECO:0000256" key="5">
    <source>
        <dbReference type="ARBA" id="ARBA00022989"/>
    </source>
</evidence>
<sequence length="418" mass="46728">MSSSLASLFIQAKDIGMMTKDCVWIMTDGLANLIESLDPSVVESMNGALGVEFHVPKSKELDNFTTRWNIRFLIENPTDQPLKTSIYGLWGYNTIWAVAQAAEKVGISNARFQKPLATRNLTRLEDMEISSNGPELLSSILQNNFRGLSGNFDLQYKQLEVSTFRIINVVGKGGREIGFWTAENGISRKLNQTRLTTAHSGSVPVIWPGESIEVARGFKIPVRGKILQVGVLSSGYAEFIKVEMDNITGATKASGLSVDVFEEAVKRLPYALPYEYVTFGSTEEMSSRNFDEVIYEVYLKQLQPTVTDVHELLRDGKFVGYHRGSYIKGVLEELGFDRSKIKAYDMPDDFNNALSRGSNNGGIAALVHEVTYIKLFLAKHCEGYTMVRPIYKAAGFGYFSDKTIQNIIALQKYSLYTY</sequence>
<dbReference type="PANTHER" id="PTHR34836">
    <property type="entry name" value="OS06G0188250 PROTEIN"/>
    <property type="match status" value="1"/>
</dbReference>
<dbReference type="InterPro" id="IPR028082">
    <property type="entry name" value="Peripla_BP_I"/>
</dbReference>
<keyword evidence="6" id="KW-0406">Ion transport</keyword>
<keyword evidence="15" id="KW-1185">Reference proteome</keyword>
<comment type="function">
    <text evidence="12">Glutamate-gated receptor that probably acts as a non-selective cation channel. May be involved in light-signal transduction and calcium homeostasis via the regulation of calcium influx into cells.</text>
</comment>
<dbReference type="GO" id="GO:0016020">
    <property type="term" value="C:membrane"/>
    <property type="evidence" value="ECO:0007669"/>
    <property type="project" value="UniProtKB-SubCell"/>
</dbReference>
<comment type="subcellular location">
    <subcellularLocation>
        <location evidence="1">Membrane</location>
        <topology evidence="1">Multi-pass membrane protein</topology>
    </subcellularLocation>
</comment>
<evidence type="ECO:0000256" key="9">
    <source>
        <dbReference type="ARBA" id="ARBA00023180"/>
    </source>
</evidence>
<keyword evidence="7" id="KW-0472">Membrane</keyword>
<dbReference type="SUPFAM" id="SSF53850">
    <property type="entry name" value="Periplasmic binding protein-like II"/>
    <property type="match status" value="1"/>
</dbReference>